<dbReference type="Proteomes" id="UP000542353">
    <property type="component" value="Unassembled WGS sequence"/>
</dbReference>
<evidence type="ECO:0000313" key="3">
    <source>
        <dbReference type="EMBL" id="MBB5049232.1"/>
    </source>
</evidence>
<comment type="caution">
    <text evidence="3">The sequence shown here is derived from an EMBL/GenBank/DDBJ whole genome shotgun (WGS) entry which is preliminary data.</text>
</comment>
<name>A0A7W8E0S8_9BRAD</name>
<accession>A0A7W8E0S8</accession>
<protein>
    <submittedName>
        <fullName evidence="3">Uncharacterized protein</fullName>
    </submittedName>
</protein>
<evidence type="ECO:0000256" key="2">
    <source>
        <dbReference type="SAM" id="Phobius"/>
    </source>
</evidence>
<sequence length="62" mass="6548">MSPPHSHSHSEAGSAGHHHAAAAPHPSQSPPWSILRMTVAARLGVALVMSAMLWAFVLTAMR</sequence>
<keyword evidence="2" id="KW-1133">Transmembrane helix</keyword>
<keyword evidence="2" id="KW-0472">Membrane</keyword>
<evidence type="ECO:0000256" key="1">
    <source>
        <dbReference type="SAM" id="MobiDB-lite"/>
    </source>
</evidence>
<gene>
    <name evidence="3" type="ORF">HNR60_004007</name>
</gene>
<keyword evidence="2" id="KW-0812">Transmembrane</keyword>
<evidence type="ECO:0000313" key="4">
    <source>
        <dbReference type="Proteomes" id="UP000542353"/>
    </source>
</evidence>
<reference evidence="3 4" key="1">
    <citation type="submission" date="2020-08" db="EMBL/GenBank/DDBJ databases">
        <title>Genomic Encyclopedia of Type Strains, Phase IV (KMG-IV): sequencing the most valuable type-strain genomes for metagenomic binning, comparative biology and taxonomic classification.</title>
        <authorList>
            <person name="Goeker M."/>
        </authorList>
    </citation>
    <scope>NUCLEOTIDE SEQUENCE [LARGE SCALE GENOMIC DNA]</scope>
    <source>
        <strain evidence="3 4">DSM 12706</strain>
    </source>
</reference>
<proteinExistence type="predicted"/>
<feature type="transmembrane region" description="Helical" evidence="2">
    <location>
        <begin position="39"/>
        <end position="61"/>
    </location>
</feature>
<organism evidence="3 4">
    <name type="scientific">Rhodopseudomonas rhenobacensis</name>
    <dbReference type="NCBI Taxonomy" id="87461"/>
    <lineage>
        <taxon>Bacteria</taxon>
        <taxon>Pseudomonadati</taxon>
        <taxon>Pseudomonadota</taxon>
        <taxon>Alphaproteobacteria</taxon>
        <taxon>Hyphomicrobiales</taxon>
        <taxon>Nitrobacteraceae</taxon>
        <taxon>Rhodopseudomonas</taxon>
    </lineage>
</organism>
<keyword evidence="4" id="KW-1185">Reference proteome</keyword>
<dbReference type="AlphaFoldDB" id="A0A7W8E0S8"/>
<feature type="compositionally biased region" description="Low complexity" evidence="1">
    <location>
        <begin position="11"/>
        <end position="26"/>
    </location>
</feature>
<feature type="region of interest" description="Disordered" evidence="1">
    <location>
        <begin position="1"/>
        <end position="29"/>
    </location>
</feature>
<dbReference type="EMBL" id="JACHIH010000032">
    <property type="protein sequence ID" value="MBB5049232.1"/>
    <property type="molecule type" value="Genomic_DNA"/>
</dbReference>